<dbReference type="PANTHER" id="PTHR37042:SF4">
    <property type="entry name" value="OUTER MEMBRANE PROTEIN RV1973"/>
    <property type="match status" value="1"/>
</dbReference>
<gene>
    <name evidence="5" type="ORF">GII31_19335</name>
</gene>
<keyword evidence="4" id="KW-0812">Transmembrane</keyword>
<dbReference type="Proteomes" id="UP001059836">
    <property type="component" value="Chromosome"/>
</dbReference>
<reference evidence="5" key="1">
    <citation type="journal article" date="2021" name="Nat. Microbiol.">
        <title>Cocultivation of an ultrasmall environmental parasitic bacterium with lytic ability against bacteria associated with wastewater foams.</title>
        <authorList>
            <person name="Batinovic S."/>
            <person name="Rose J.J.A."/>
            <person name="Ratcliffe J."/>
            <person name="Seviour R.J."/>
            <person name="Petrovski S."/>
        </authorList>
    </citation>
    <scope>NUCLEOTIDE SEQUENCE</scope>
    <source>
        <strain evidence="5">CON9</strain>
    </source>
</reference>
<evidence type="ECO:0008006" key="7">
    <source>
        <dbReference type="Google" id="ProtNLM"/>
    </source>
</evidence>
<proteinExistence type="predicted"/>
<protein>
    <recommendedName>
        <fullName evidence="7">Mce-associated membrane protein</fullName>
    </recommendedName>
</protein>
<organism evidence="5 6">
    <name type="scientific">Gordonia pseudamarae</name>
    <dbReference type="NCBI Taxonomy" id="2831662"/>
    <lineage>
        <taxon>Bacteria</taxon>
        <taxon>Bacillati</taxon>
        <taxon>Actinomycetota</taxon>
        <taxon>Actinomycetes</taxon>
        <taxon>Mycobacteriales</taxon>
        <taxon>Gordoniaceae</taxon>
        <taxon>Gordonia</taxon>
    </lineage>
</organism>
<keyword evidence="4" id="KW-1133">Transmembrane helix</keyword>
<sequence length="206" mass="21787">MNTETSDQDTRETKNGENGAPSRRQRLLAAPHTGFGRLAARTGALSPTRLRGTLAAVICAAVLAVGFLGYSVVKSIDTTGTRDAGQESVAAAKKLVPTLLSYRAENVKAQFSAKYDLLTGDFRNEFEKLATSTIIPGATERKVSTEAEVVEAGLISNSADRADVLLFVNQKTTSSDSPDATLDGSRVKVSLTKIGSGWKVSGLRPV</sequence>
<evidence type="ECO:0000256" key="2">
    <source>
        <dbReference type="ARBA" id="ARBA00023136"/>
    </source>
</evidence>
<keyword evidence="2 4" id="KW-0472">Membrane</keyword>
<feature type="transmembrane region" description="Helical" evidence="4">
    <location>
        <begin position="54"/>
        <end position="73"/>
    </location>
</feature>
<evidence type="ECO:0000313" key="5">
    <source>
        <dbReference type="EMBL" id="QHN36737.1"/>
    </source>
</evidence>
<accession>A0ABX6ILZ8</accession>
<dbReference type="PANTHER" id="PTHR37042">
    <property type="entry name" value="OUTER MEMBRANE PROTEIN RV1973"/>
    <property type="match status" value="1"/>
</dbReference>
<evidence type="ECO:0000256" key="3">
    <source>
        <dbReference type="SAM" id="MobiDB-lite"/>
    </source>
</evidence>
<keyword evidence="6" id="KW-1185">Reference proteome</keyword>
<evidence type="ECO:0000256" key="1">
    <source>
        <dbReference type="ARBA" id="ARBA00004370"/>
    </source>
</evidence>
<evidence type="ECO:0000256" key="4">
    <source>
        <dbReference type="SAM" id="Phobius"/>
    </source>
</evidence>
<evidence type="ECO:0000313" key="6">
    <source>
        <dbReference type="Proteomes" id="UP001059836"/>
    </source>
</evidence>
<name>A0ABX6ILZ8_9ACTN</name>
<dbReference type="EMBL" id="CP045809">
    <property type="protein sequence ID" value="QHN36737.1"/>
    <property type="molecule type" value="Genomic_DNA"/>
</dbReference>
<feature type="region of interest" description="Disordered" evidence="3">
    <location>
        <begin position="1"/>
        <end position="24"/>
    </location>
</feature>
<comment type="subcellular location">
    <subcellularLocation>
        <location evidence="1">Membrane</location>
    </subcellularLocation>
</comment>
<dbReference type="RefSeq" id="WP_213245004.1">
    <property type="nucleotide sequence ID" value="NZ_CP045806.1"/>
</dbReference>